<dbReference type="PROSITE" id="PS51257">
    <property type="entry name" value="PROKAR_LIPOPROTEIN"/>
    <property type="match status" value="1"/>
</dbReference>
<dbReference type="EMBL" id="JACIEM010000001">
    <property type="protein sequence ID" value="MBB4002493.1"/>
    <property type="molecule type" value="Genomic_DNA"/>
</dbReference>
<feature type="region of interest" description="Disordered" evidence="1">
    <location>
        <begin position="33"/>
        <end position="70"/>
    </location>
</feature>
<evidence type="ECO:0000313" key="4">
    <source>
        <dbReference type="Proteomes" id="UP000588647"/>
    </source>
</evidence>
<feature type="signal peptide" evidence="2">
    <location>
        <begin position="1"/>
        <end position="25"/>
    </location>
</feature>
<evidence type="ECO:0000256" key="1">
    <source>
        <dbReference type="SAM" id="MobiDB-lite"/>
    </source>
</evidence>
<feature type="compositionally biased region" description="Basic and acidic residues" evidence="1">
    <location>
        <begin position="33"/>
        <end position="46"/>
    </location>
</feature>
<evidence type="ECO:0000256" key="2">
    <source>
        <dbReference type="SAM" id="SignalP"/>
    </source>
</evidence>
<keyword evidence="4" id="KW-1185">Reference proteome</keyword>
<keyword evidence="2" id="KW-0732">Signal</keyword>
<evidence type="ECO:0000313" key="3">
    <source>
        <dbReference type="EMBL" id="MBB4002493.1"/>
    </source>
</evidence>
<sequence>MKAVPSRGAALVALMLLASCPAALAQEEAPAVVREDPGAAAERVRQAGETARQAAATTASPDAAAEDGATAEQGPMPYEIVRSLQFLQDQVARGNGAAIRVQSRLLRRYGPTFAESAPETWQDPRNRRAAALFVLSGGPPQVLRKIIELTRPEGEDQLLLEGALAYVENRSAEAIAKLSAIDLATGESALVAQVELALAQLQQESDPETALARLKRVMLAAPGTLLEEAALRMGVMLAETTGEPAAADRFARQYFERYSRSAYAGNFRARFASVYAERPAGMEEATVAAIVDATFTIPPEQQLSIFLAVGRRALVTGNHRLAAMTAGRVLAYPALTREDRVRATLYEIAATLTERDFVEVRATLEAIDPALLHPADQKLRTAAVKLLDQMRQPLLAGALPAETDGGDASDLPAADMLARGEALLEAMRGDTKGINP</sequence>
<organism evidence="3 4">
    <name type="scientific">Aurantimonas endophytica</name>
    <dbReference type="NCBI Taxonomy" id="1522175"/>
    <lineage>
        <taxon>Bacteria</taxon>
        <taxon>Pseudomonadati</taxon>
        <taxon>Pseudomonadota</taxon>
        <taxon>Alphaproteobacteria</taxon>
        <taxon>Hyphomicrobiales</taxon>
        <taxon>Aurantimonadaceae</taxon>
        <taxon>Aurantimonas</taxon>
    </lineage>
</organism>
<feature type="chain" id="PRO_5031355887" evidence="2">
    <location>
        <begin position="26"/>
        <end position="436"/>
    </location>
</feature>
<feature type="compositionally biased region" description="Low complexity" evidence="1">
    <location>
        <begin position="47"/>
        <end position="63"/>
    </location>
</feature>
<dbReference type="AlphaFoldDB" id="A0A7W6MP22"/>
<protein>
    <submittedName>
        <fullName evidence="3">Chemotaxis protein MotC</fullName>
    </submittedName>
</protein>
<dbReference type="RefSeq" id="WP_183206934.1">
    <property type="nucleotide sequence ID" value="NZ_JAAAMM010000001.1"/>
</dbReference>
<gene>
    <name evidence="3" type="ORF">GGR03_001540</name>
</gene>
<dbReference type="Proteomes" id="UP000588647">
    <property type="component" value="Unassembled WGS sequence"/>
</dbReference>
<comment type="caution">
    <text evidence="3">The sequence shown here is derived from an EMBL/GenBank/DDBJ whole genome shotgun (WGS) entry which is preliminary data.</text>
</comment>
<accession>A0A7W6MP22</accession>
<name>A0A7W6MP22_9HYPH</name>
<reference evidence="3 4" key="1">
    <citation type="submission" date="2020-08" db="EMBL/GenBank/DDBJ databases">
        <title>Genomic Encyclopedia of Type Strains, Phase IV (KMG-IV): sequencing the most valuable type-strain genomes for metagenomic binning, comparative biology and taxonomic classification.</title>
        <authorList>
            <person name="Goeker M."/>
        </authorList>
    </citation>
    <scope>NUCLEOTIDE SEQUENCE [LARGE SCALE GENOMIC DNA]</scope>
    <source>
        <strain evidence="3 4">DSM 103570</strain>
    </source>
</reference>
<proteinExistence type="predicted"/>